<protein>
    <recommendedName>
        <fullName evidence="4">Zinc-dependent peptidase</fullName>
    </recommendedName>
</protein>
<comment type="caution">
    <text evidence="2">The sequence shown here is derived from an EMBL/GenBank/DDBJ whole genome shotgun (WGS) entry which is preliminary data.</text>
</comment>
<dbReference type="RefSeq" id="WP_171595445.1">
    <property type="nucleotide sequence ID" value="NZ_RZNH01000014.1"/>
</dbReference>
<dbReference type="Gene3D" id="3.40.390.70">
    <property type="match status" value="1"/>
</dbReference>
<sequence>MKKILFLIAIWPCLLQMVNAQQVGVWKIENGRIESPNSKIDTLGFQYWEAVCSILPNDLLKKYVVSLRLFSDGRNEDLGGMNQMDETVDFWQVDLDTADMNIFSRDSIEILDYTHTLIHEFGHLLSLNSMQIELSDDEIQDPDRGYLTDEGYAIKGSYLNLFVEEFWEGKLLRQWDRICEKRNQEKLADRLYQFYLDHSDEFVTDYAAESPEEDIAESWTFFVLSDQPLKSDIKNQKISFFYQFPELLTYREEIRANIAFIPKSYVENFKNK</sequence>
<dbReference type="Proteomes" id="UP000732105">
    <property type="component" value="Unassembled WGS sequence"/>
</dbReference>
<reference evidence="2 3" key="1">
    <citation type="submission" date="2018-12" db="EMBL/GenBank/DDBJ databases">
        <title>Marinifilum JC070 sp. nov., a marine bacterium isolated from Yongle Blue Hole in the South China Sea.</title>
        <authorList>
            <person name="Fu T."/>
        </authorList>
    </citation>
    <scope>NUCLEOTIDE SEQUENCE [LARGE SCALE GENOMIC DNA]</scope>
    <source>
        <strain evidence="2 3">JC070</strain>
    </source>
</reference>
<evidence type="ECO:0008006" key="4">
    <source>
        <dbReference type="Google" id="ProtNLM"/>
    </source>
</evidence>
<organism evidence="2 3">
    <name type="scientific">Marinifilum caeruleilacunae</name>
    <dbReference type="NCBI Taxonomy" id="2499076"/>
    <lineage>
        <taxon>Bacteria</taxon>
        <taxon>Pseudomonadati</taxon>
        <taxon>Bacteroidota</taxon>
        <taxon>Bacteroidia</taxon>
        <taxon>Marinilabiliales</taxon>
        <taxon>Marinifilaceae</taxon>
    </lineage>
</organism>
<dbReference type="SUPFAM" id="SSF55486">
    <property type="entry name" value="Metalloproteases ('zincins'), catalytic domain"/>
    <property type="match status" value="1"/>
</dbReference>
<evidence type="ECO:0000256" key="1">
    <source>
        <dbReference type="SAM" id="SignalP"/>
    </source>
</evidence>
<feature type="signal peptide" evidence="1">
    <location>
        <begin position="1"/>
        <end position="20"/>
    </location>
</feature>
<name>A0ABX1WVN3_9BACT</name>
<gene>
    <name evidence="2" type="ORF">ELS83_10015</name>
</gene>
<keyword evidence="1" id="KW-0732">Signal</keyword>
<evidence type="ECO:0000313" key="3">
    <source>
        <dbReference type="Proteomes" id="UP000732105"/>
    </source>
</evidence>
<dbReference type="EMBL" id="RZNH01000014">
    <property type="protein sequence ID" value="NOU60161.1"/>
    <property type="molecule type" value="Genomic_DNA"/>
</dbReference>
<accession>A0ABX1WVN3</accession>
<keyword evidence="3" id="KW-1185">Reference proteome</keyword>
<evidence type="ECO:0000313" key="2">
    <source>
        <dbReference type="EMBL" id="NOU60161.1"/>
    </source>
</evidence>
<feature type="chain" id="PRO_5045342809" description="Zinc-dependent peptidase" evidence="1">
    <location>
        <begin position="21"/>
        <end position="272"/>
    </location>
</feature>
<proteinExistence type="predicted"/>